<dbReference type="AlphaFoldDB" id="A0A6J4NSU5"/>
<name>A0A6J4NSU5_9PSEU</name>
<gene>
    <name evidence="1" type="ORF">AVDCRST_MAG66-1109</name>
</gene>
<reference evidence="1" key="1">
    <citation type="submission" date="2020-02" db="EMBL/GenBank/DDBJ databases">
        <authorList>
            <person name="Meier V. D."/>
        </authorList>
    </citation>
    <scope>NUCLEOTIDE SEQUENCE</scope>
    <source>
        <strain evidence="1">AVDCRST_MAG66</strain>
    </source>
</reference>
<evidence type="ECO:0000313" key="1">
    <source>
        <dbReference type="EMBL" id="CAA9392716.1"/>
    </source>
</evidence>
<protein>
    <submittedName>
        <fullName evidence="1">Uncharacterized protein</fullName>
    </submittedName>
</protein>
<sequence>ALRPCHLRDLRAVDDRAVRSQPLGEQHCPRGAHV</sequence>
<feature type="non-terminal residue" evidence="1">
    <location>
        <position position="1"/>
    </location>
</feature>
<accession>A0A6J4NSU5</accession>
<dbReference type="EMBL" id="CADCUS010000144">
    <property type="protein sequence ID" value="CAA9392716.1"/>
    <property type="molecule type" value="Genomic_DNA"/>
</dbReference>
<organism evidence="1">
    <name type="scientific">uncultured Pseudonocardia sp</name>
    <dbReference type="NCBI Taxonomy" id="211455"/>
    <lineage>
        <taxon>Bacteria</taxon>
        <taxon>Bacillati</taxon>
        <taxon>Actinomycetota</taxon>
        <taxon>Actinomycetes</taxon>
        <taxon>Pseudonocardiales</taxon>
        <taxon>Pseudonocardiaceae</taxon>
        <taxon>Pseudonocardia</taxon>
        <taxon>environmental samples</taxon>
    </lineage>
</organism>
<proteinExistence type="predicted"/>
<feature type="non-terminal residue" evidence="1">
    <location>
        <position position="34"/>
    </location>
</feature>